<dbReference type="SUPFAM" id="SSF53756">
    <property type="entry name" value="UDP-Glycosyltransferase/glycogen phosphorylase"/>
    <property type="match status" value="1"/>
</dbReference>
<gene>
    <name evidence="1" type="ORF">GCM10022216_13710</name>
</gene>
<dbReference type="RefSeq" id="WP_344673879.1">
    <property type="nucleotide sequence ID" value="NZ_BAAAZI010000006.1"/>
</dbReference>
<dbReference type="PANTHER" id="PTHR12526">
    <property type="entry name" value="GLYCOSYLTRANSFERASE"/>
    <property type="match status" value="1"/>
</dbReference>
<keyword evidence="2" id="KW-1185">Reference proteome</keyword>
<reference evidence="2" key="1">
    <citation type="journal article" date="2019" name="Int. J. Syst. Evol. Microbiol.">
        <title>The Global Catalogue of Microorganisms (GCM) 10K type strain sequencing project: providing services to taxonomists for standard genome sequencing and annotation.</title>
        <authorList>
            <consortium name="The Broad Institute Genomics Platform"/>
            <consortium name="The Broad Institute Genome Sequencing Center for Infectious Disease"/>
            <person name="Wu L."/>
            <person name="Ma J."/>
        </authorList>
    </citation>
    <scope>NUCLEOTIDE SEQUENCE [LARGE SCALE GENOMIC DNA]</scope>
    <source>
        <strain evidence="2">JCM 16704</strain>
    </source>
</reference>
<dbReference type="PANTHER" id="PTHR12526:SF630">
    <property type="entry name" value="GLYCOSYLTRANSFERASE"/>
    <property type="match status" value="1"/>
</dbReference>
<dbReference type="Proteomes" id="UP001500101">
    <property type="component" value="Unassembled WGS sequence"/>
</dbReference>
<dbReference type="Pfam" id="PF13692">
    <property type="entry name" value="Glyco_trans_1_4"/>
    <property type="match status" value="1"/>
</dbReference>
<organism evidence="1 2">
    <name type="scientific">Sphingobacterium kyonggiense</name>
    <dbReference type="NCBI Taxonomy" id="714075"/>
    <lineage>
        <taxon>Bacteria</taxon>
        <taxon>Pseudomonadati</taxon>
        <taxon>Bacteroidota</taxon>
        <taxon>Sphingobacteriia</taxon>
        <taxon>Sphingobacteriales</taxon>
        <taxon>Sphingobacteriaceae</taxon>
        <taxon>Sphingobacterium</taxon>
    </lineage>
</organism>
<dbReference type="EMBL" id="BAAAZI010000006">
    <property type="protein sequence ID" value="GAA4137569.1"/>
    <property type="molecule type" value="Genomic_DNA"/>
</dbReference>
<proteinExistence type="predicted"/>
<comment type="caution">
    <text evidence="1">The sequence shown here is derived from an EMBL/GenBank/DDBJ whole genome shotgun (WGS) entry which is preliminary data.</text>
</comment>
<sequence length="391" mass="45301">MERKKVLYFMPDNPMKGHAGNISRCKQLLAFFSEQEEQFDTDFVSERVWGNWDDKSEIDFKNKYPKLGLKIINRKFKRDDFFKYLFVYKLPNLFVKPFEQNRVDLTSVIMRKEFKKVLQETKYDIIIISYAQWGKLVDYLPYAARTIIDTHDFISLLKVDDLKSSSKASKNLKSEISILKKFQSIWTFSIEEKYIFGQFCQRKVDLIPIGYKLDDISSHPQDPLYDIIYVASENPHNIKGIKWFTENVLPKLPPMKIAVIGKIANYVTEHPSIHKLGFVDDLDAAYRNSKISICPMLSGTGIKIKVLESLSMGLPVVTNSYGVTGLVNKINSGCLVTDDSDKFANYILDLLNNPEYRNEVAKQGQELMRSFYNLELEKKVLLYSLLEPAQQ</sequence>
<evidence type="ECO:0000313" key="2">
    <source>
        <dbReference type="Proteomes" id="UP001500101"/>
    </source>
</evidence>
<accession>A0ABP7YKC0</accession>
<name>A0ABP7YKC0_9SPHI</name>
<protein>
    <submittedName>
        <fullName evidence="1">Glycosyltransferase family 4 protein</fullName>
    </submittedName>
</protein>
<evidence type="ECO:0000313" key="1">
    <source>
        <dbReference type="EMBL" id="GAA4137569.1"/>
    </source>
</evidence>
<dbReference type="CDD" id="cd03801">
    <property type="entry name" value="GT4_PimA-like"/>
    <property type="match status" value="1"/>
</dbReference>
<dbReference type="Gene3D" id="3.40.50.2000">
    <property type="entry name" value="Glycogen Phosphorylase B"/>
    <property type="match status" value="1"/>
</dbReference>